<keyword evidence="8" id="KW-0812">Transmembrane</keyword>
<dbReference type="GO" id="GO:0001401">
    <property type="term" value="C:SAM complex"/>
    <property type="evidence" value="ECO:0007669"/>
    <property type="project" value="InterPro"/>
</dbReference>
<reference evidence="12" key="1">
    <citation type="submission" date="2025-08" db="UniProtKB">
        <authorList>
            <consortium name="RefSeq"/>
        </authorList>
    </citation>
    <scope>IDENTIFICATION</scope>
    <source>
        <tissue evidence="12">Whole organism</tissue>
    </source>
</reference>
<keyword evidence="3" id="KW-0813">Transport</keyword>
<dbReference type="OrthoDB" id="5835136at2759"/>
<protein>
    <submittedName>
        <fullName evidence="12">Metaxin-1</fullName>
    </submittedName>
</protein>
<evidence type="ECO:0000256" key="4">
    <source>
        <dbReference type="ARBA" id="ARBA00022787"/>
    </source>
</evidence>
<sequence length="325" mass="37383">MSPSSMEVDVWAGKWDLPSVDQQCLQIMAYAKFCGAPIKVNVTNNPFWSPSGSLPVFRNGKDKITSFQSMVSYLDSKKYSADLKLTPLQKSECFAINKLLEGKLHPAILYTWWVDETNYIELTRPWYASVLPLPFNYYYPGRYERDAKVYIETMFLEDEDQSVIETHLLSDAEKCLTSLSVRLGDENYFFGKSPTSLDAIVYSYLAPLVKVPFQQCALQNHLKACPNLMAFVSRISRGYFPLVSDATKNINLEKVKEIELRNKRLRNAFSFLFALASMTGFALYNNIYQDARLSRRFATKLERIKDRWRGSPVSPDFFAPSFEEE</sequence>
<dbReference type="InterPro" id="IPR033468">
    <property type="entry name" value="Metaxin_GST"/>
</dbReference>
<accession>A0A6J1SE58</accession>
<dbReference type="InterPro" id="IPR019564">
    <property type="entry name" value="Sam37/metaxin_N"/>
</dbReference>
<evidence type="ECO:0000256" key="6">
    <source>
        <dbReference type="ARBA" id="ARBA00023128"/>
    </source>
</evidence>
<dbReference type="CDD" id="cd03212">
    <property type="entry name" value="GST_C_Metaxin1_3"/>
    <property type="match status" value="1"/>
</dbReference>
<dbReference type="Pfam" id="PF17171">
    <property type="entry name" value="GST_C_6"/>
    <property type="match status" value="1"/>
</dbReference>
<keyword evidence="5" id="KW-0653">Protein transport</keyword>
<organism evidence="11 12">
    <name type="scientific">Frankliniella occidentalis</name>
    <name type="common">Western flower thrips</name>
    <name type="synonym">Euthrips occidentalis</name>
    <dbReference type="NCBI Taxonomy" id="133901"/>
    <lineage>
        <taxon>Eukaryota</taxon>
        <taxon>Metazoa</taxon>
        <taxon>Ecdysozoa</taxon>
        <taxon>Arthropoda</taxon>
        <taxon>Hexapoda</taxon>
        <taxon>Insecta</taxon>
        <taxon>Pterygota</taxon>
        <taxon>Neoptera</taxon>
        <taxon>Paraneoptera</taxon>
        <taxon>Thysanoptera</taxon>
        <taxon>Terebrantia</taxon>
        <taxon>Thripoidea</taxon>
        <taxon>Thripidae</taxon>
        <taxon>Frankliniella</taxon>
    </lineage>
</organism>
<proteinExistence type="inferred from homology"/>
<dbReference type="GO" id="GO:0007005">
    <property type="term" value="P:mitochondrion organization"/>
    <property type="evidence" value="ECO:0007669"/>
    <property type="project" value="TreeGrafter"/>
</dbReference>
<keyword evidence="6" id="KW-0496">Mitochondrion</keyword>
<feature type="domain" description="Mitochondrial outer membrane transport complex Sam37/metaxin N-terminal" evidence="9">
    <location>
        <begin position="24"/>
        <end position="143"/>
    </location>
</feature>
<dbReference type="RefSeq" id="XP_026277595.1">
    <property type="nucleotide sequence ID" value="XM_026421810.2"/>
</dbReference>
<dbReference type="InterPro" id="IPR050931">
    <property type="entry name" value="Mito_Protein_Transport_Metaxin"/>
</dbReference>
<evidence type="ECO:0000256" key="2">
    <source>
        <dbReference type="ARBA" id="ARBA00009170"/>
    </source>
</evidence>
<keyword evidence="7 8" id="KW-0472">Membrane</keyword>
<keyword evidence="4" id="KW-1000">Mitochondrion outer membrane</keyword>
<evidence type="ECO:0000256" key="7">
    <source>
        <dbReference type="ARBA" id="ARBA00023136"/>
    </source>
</evidence>
<evidence type="ECO:0000313" key="12">
    <source>
        <dbReference type="RefSeq" id="XP_026277595.1"/>
    </source>
</evidence>
<dbReference type="KEGG" id="foc:113205967"/>
<keyword evidence="11" id="KW-1185">Reference proteome</keyword>
<evidence type="ECO:0000259" key="9">
    <source>
        <dbReference type="Pfam" id="PF10568"/>
    </source>
</evidence>
<evidence type="ECO:0000259" key="10">
    <source>
        <dbReference type="Pfam" id="PF17171"/>
    </source>
</evidence>
<evidence type="ECO:0000256" key="3">
    <source>
        <dbReference type="ARBA" id="ARBA00022448"/>
    </source>
</evidence>
<dbReference type="PANTHER" id="PTHR12289">
    <property type="entry name" value="METAXIN RELATED"/>
    <property type="match status" value="1"/>
</dbReference>
<dbReference type="Gene3D" id="1.20.1050.10">
    <property type="match status" value="1"/>
</dbReference>
<dbReference type="Proteomes" id="UP000504606">
    <property type="component" value="Unplaced"/>
</dbReference>
<name>A0A6J1SE58_FRAOC</name>
<dbReference type="AlphaFoldDB" id="A0A6J1SE58"/>
<keyword evidence="8" id="KW-1133">Transmembrane helix</keyword>
<dbReference type="InterPro" id="IPR036282">
    <property type="entry name" value="Glutathione-S-Trfase_C_sf"/>
</dbReference>
<dbReference type="GO" id="GO:0015031">
    <property type="term" value="P:protein transport"/>
    <property type="evidence" value="ECO:0007669"/>
    <property type="project" value="UniProtKB-KW"/>
</dbReference>
<evidence type="ECO:0000313" key="11">
    <source>
        <dbReference type="Proteomes" id="UP000504606"/>
    </source>
</evidence>
<evidence type="ECO:0000256" key="5">
    <source>
        <dbReference type="ARBA" id="ARBA00022927"/>
    </source>
</evidence>
<feature type="domain" description="Metaxin glutathione S-transferase" evidence="10">
    <location>
        <begin position="172"/>
        <end position="235"/>
    </location>
</feature>
<dbReference type="Pfam" id="PF10568">
    <property type="entry name" value="Tom37"/>
    <property type="match status" value="1"/>
</dbReference>
<comment type="subcellular location">
    <subcellularLocation>
        <location evidence="1">Mitochondrion outer membrane</location>
    </subcellularLocation>
</comment>
<comment type="similarity">
    <text evidence="2">Belongs to the metaxin family.</text>
</comment>
<evidence type="ECO:0000256" key="8">
    <source>
        <dbReference type="SAM" id="Phobius"/>
    </source>
</evidence>
<dbReference type="PANTHER" id="PTHR12289:SF41">
    <property type="entry name" value="FAILED AXON CONNECTIONS-RELATED"/>
    <property type="match status" value="1"/>
</dbReference>
<feature type="transmembrane region" description="Helical" evidence="8">
    <location>
        <begin position="268"/>
        <end position="287"/>
    </location>
</feature>
<evidence type="ECO:0000256" key="1">
    <source>
        <dbReference type="ARBA" id="ARBA00004294"/>
    </source>
</evidence>
<dbReference type="CDD" id="cd03078">
    <property type="entry name" value="GST_N_Metaxin1_like"/>
    <property type="match status" value="1"/>
</dbReference>
<dbReference type="GeneID" id="113205967"/>
<gene>
    <name evidence="12" type="primary">LOC113205967</name>
</gene>
<dbReference type="SUPFAM" id="SSF47616">
    <property type="entry name" value="GST C-terminal domain-like"/>
    <property type="match status" value="1"/>
</dbReference>